<name>A0A212JLN2_9PROT</name>
<dbReference type="NCBIfam" id="NF001899">
    <property type="entry name" value="PRK00654.1-2"/>
    <property type="match status" value="1"/>
</dbReference>
<proteinExistence type="inferred from homology"/>
<gene>
    <name evidence="6 8" type="primary">glgA</name>
    <name evidence="8" type="ORF">KL86APRO_11285</name>
</gene>
<dbReference type="GO" id="GO:0009011">
    <property type="term" value="F:alpha-1,4-glucan glucosyltransferase (ADP-glucose donor) activity"/>
    <property type="evidence" value="ECO:0007669"/>
    <property type="project" value="UniProtKB-UniRule"/>
</dbReference>
<feature type="domain" description="Starch synthase catalytic" evidence="7">
    <location>
        <begin position="2"/>
        <end position="239"/>
    </location>
</feature>
<dbReference type="GO" id="GO:0005829">
    <property type="term" value="C:cytosol"/>
    <property type="evidence" value="ECO:0007669"/>
    <property type="project" value="TreeGrafter"/>
</dbReference>
<accession>A0A212JLN2</accession>
<evidence type="ECO:0000256" key="5">
    <source>
        <dbReference type="ARBA" id="ARBA00023056"/>
    </source>
</evidence>
<reference evidence="8" key="1">
    <citation type="submission" date="2016-04" db="EMBL/GenBank/DDBJ databases">
        <authorList>
            <person name="Evans L.H."/>
            <person name="Alamgir A."/>
            <person name="Owens N."/>
            <person name="Weber N.D."/>
            <person name="Virtaneva K."/>
            <person name="Barbian K."/>
            <person name="Babar A."/>
            <person name="Rosenke K."/>
        </authorList>
    </citation>
    <scope>NUCLEOTIDE SEQUENCE</scope>
    <source>
        <strain evidence="8">86</strain>
    </source>
</reference>
<comment type="catalytic activity">
    <reaction evidence="1 6">
        <text>[(1-&gt;4)-alpha-D-glucosyl](n) + ADP-alpha-D-glucose = [(1-&gt;4)-alpha-D-glucosyl](n+1) + ADP + H(+)</text>
        <dbReference type="Rhea" id="RHEA:18189"/>
        <dbReference type="Rhea" id="RHEA-COMP:9584"/>
        <dbReference type="Rhea" id="RHEA-COMP:9587"/>
        <dbReference type="ChEBI" id="CHEBI:15378"/>
        <dbReference type="ChEBI" id="CHEBI:15444"/>
        <dbReference type="ChEBI" id="CHEBI:57498"/>
        <dbReference type="ChEBI" id="CHEBI:456216"/>
        <dbReference type="EC" id="2.4.1.21"/>
    </reaction>
</comment>
<dbReference type="CDD" id="cd03791">
    <property type="entry name" value="GT5_Glycogen_synthase_DULL1-like"/>
    <property type="match status" value="1"/>
</dbReference>
<keyword evidence="3 6" id="KW-0328">Glycosyltransferase</keyword>
<dbReference type="GO" id="GO:0004373">
    <property type="term" value="F:alpha-1,4-glucan glucosyltransferase (UDP-glucose donor) activity"/>
    <property type="evidence" value="ECO:0007669"/>
    <property type="project" value="InterPro"/>
</dbReference>
<sequence length="482" mass="51552">MKILFVAGEVYPLAKTGGLADVVGALPKAFRSLGDEVRVMLPGYPEAMARVAETGRPLPLADAMGYGAARIVPARMPDSNLDVFLVDCPEAFARPGGPYQDADGRDWPDNARRFALLSRAAALLGVGGGLAGWQPDIVHAHDWQTGLVPVYMRQWGGSTAGSVFTIHNLHYQGVFPPAVLGEIGVDPALFTIDALEYWGNVSLLKAGLVFSDYLTTVSPTYAREIQTEGFGYGLDGVVRWRAQTLRGILNGIDPEIWSPEVDAAIAQPYSVSDVSGKARCKAALQAAAGLAPDAQAPLLGLLGRLVWQKGVDIVLDALPEIVEMGFQVVIQGAGEPALEARCREAAAIFAGKVAAHIGYDETFAHVIEAGADVLAVPSRFEPCGLTQMYALRYGTLPVVRRTGGLADSVADVGETPDGTGFVFDGEAPADFLAALIRARELYDRPAAWAEVRARGMTKDFSWRAAAVRYREVYEAVLRARRG</sequence>
<dbReference type="InterPro" id="IPR011835">
    <property type="entry name" value="GS/SS"/>
</dbReference>
<organism evidence="8">
    <name type="scientific">uncultured Alphaproteobacteria bacterium</name>
    <dbReference type="NCBI Taxonomy" id="91750"/>
    <lineage>
        <taxon>Bacteria</taxon>
        <taxon>Pseudomonadati</taxon>
        <taxon>Pseudomonadota</taxon>
        <taxon>Alphaproteobacteria</taxon>
        <taxon>environmental samples</taxon>
    </lineage>
</organism>
<dbReference type="NCBIfam" id="TIGR02095">
    <property type="entry name" value="glgA"/>
    <property type="match status" value="1"/>
</dbReference>
<protein>
    <recommendedName>
        <fullName evidence="6">Glycogen synthase</fullName>
        <ecNumber evidence="6">2.4.1.21</ecNumber>
    </recommendedName>
    <alternativeName>
        <fullName evidence="6">Starch [bacterial glycogen] synthase</fullName>
    </alternativeName>
</protein>
<keyword evidence="5 6" id="KW-0320">Glycogen biosynthesis</keyword>
<dbReference type="AlphaFoldDB" id="A0A212JLN2"/>
<dbReference type="EC" id="2.4.1.21" evidence="6"/>
<dbReference type="GO" id="GO:0005978">
    <property type="term" value="P:glycogen biosynthetic process"/>
    <property type="evidence" value="ECO:0007669"/>
    <property type="project" value="UniProtKB-UniRule"/>
</dbReference>
<dbReference type="SUPFAM" id="SSF53756">
    <property type="entry name" value="UDP-Glycosyltransferase/glycogen phosphorylase"/>
    <property type="match status" value="1"/>
</dbReference>
<keyword evidence="4 6" id="KW-0808">Transferase</keyword>
<dbReference type="Gene3D" id="3.40.50.2000">
    <property type="entry name" value="Glycogen Phosphorylase B"/>
    <property type="match status" value="2"/>
</dbReference>
<comment type="pathway">
    <text evidence="6">Glycan biosynthesis; glycogen biosynthesis.</text>
</comment>
<evidence type="ECO:0000313" key="8">
    <source>
        <dbReference type="EMBL" id="SBW00337.1"/>
    </source>
</evidence>
<evidence type="ECO:0000256" key="6">
    <source>
        <dbReference type="HAMAP-Rule" id="MF_00484"/>
    </source>
</evidence>
<dbReference type="Pfam" id="PF13692">
    <property type="entry name" value="Glyco_trans_1_4"/>
    <property type="match status" value="1"/>
</dbReference>
<dbReference type="PANTHER" id="PTHR45825:SF11">
    <property type="entry name" value="ALPHA AMYLASE DOMAIN-CONTAINING PROTEIN"/>
    <property type="match status" value="1"/>
</dbReference>
<dbReference type="UniPathway" id="UPA00164"/>
<comment type="function">
    <text evidence="6">Synthesizes alpha-1,4-glucan chains using ADP-glucose.</text>
</comment>
<dbReference type="HAMAP" id="MF_00484">
    <property type="entry name" value="Glycogen_synth"/>
    <property type="match status" value="1"/>
</dbReference>
<dbReference type="InterPro" id="IPR013534">
    <property type="entry name" value="Starch_synth_cat_dom"/>
</dbReference>
<evidence type="ECO:0000256" key="4">
    <source>
        <dbReference type="ARBA" id="ARBA00022679"/>
    </source>
</evidence>
<dbReference type="EMBL" id="FLUO01000001">
    <property type="protein sequence ID" value="SBW00337.1"/>
    <property type="molecule type" value="Genomic_DNA"/>
</dbReference>
<feature type="binding site" evidence="6">
    <location>
        <position position="15"/>
    </location>
    <ligand>
        <name>ADP-alpha-D-glucose</name>
        <dbReference type="ChEBI" id="CHEBI:57498"/>
    </ligand>
</feature>
<dbReference type="PANTHER" id="PTHR45825">
    <property type="entry name" value="GRANULE-BOUND STARCH SYNTHASE 1, CHLOROPLASTIC/AMYLOPLASTIC"/>
    <property type="match status" value="1"/>
</dbReference>
<comment type="similarity">
    <text evidence="2 6">Belongs to the glycosyltransferase 1 family. Bacterial/plant glycogen synthase subfamily.</text>
</comment>
<evidence type="ECO:0000256" key="3">
    <source>
        <dbReference type="ARBA" id="ARBA00022676"/>
    </source>
</evidence>
<dbReference type="Pfam" id="PF08323">
    <property type="entry name" value="Glyco_transf_5"/>
    <property type="match status" value="1"/>
</dbReference>
<evidence type="ECO:0000256" key="2">
    <source>
        <dbReference type="ARBA" id="ARBA00010281"/>
    </source>
</evidence>
<evidence type="ECO:0000256" key="1">
    <source>
        <dbReference type="ARBA" id="ARBA00001478"/>
    </source>
</evidence>
<evidence type="ECO:0000259" key="7">
    <source>
        <dbReference type="Pfam" id="PF08323"/>
    </source>
</evidence>